<dbReference type="Gramene" id="mRNA:HanXRQr2_Chr08g0343301">
    <property type="protein sequence ID" value="CDS:HanXRQr2_Chr08g0343301.1"/>
    <property type="gene ID" value="HanXRQr2_Chr08g0343301"/>
</dbReference>
<proteinExistence type="predicted"/>
<name>A0A251SHC4_HELAN</name>
<dbReference type="EMBL" id="CM007903">
    <property type="protein sequence ID" value="OTF96860.1"/>
    <property type="molecule type" value="Genomic_DNA"/>
</dbReference>
<reference evidence="1" key="3">
    <citation type="submission" date="2020-06" db="EMBL/GenBank/DDBJ databases">
        <title>Helianthus annuus Genome sequencing and assembly Release 2.</title>
        <authorList>
            <person name="Gouzy J."/>
            <person name="Langlade N."/>
            <person name="Munos S."/>
        </authorList>
    </citation>
    <scope>NUCLEOTIDE SEQUENCE</scope>
    <source>
        <tissue evidence="1">Leaves</tissue>
    </source>
</reference>
<protein>
    <submittedName>
        <fullName evidence="2">Uncharacterized protein</fullName>
    </submittedName>
</protein>
<accession>A0A251SHC4</accession>
<reference evidence="1 3" key="1">
    <citation type="journal article" date="2017" name="Nature">
        <title>The sunflower genome provides insights into oil metabolism, flowering and Asterid evolution.</title>
        <authorList>
            <person name="Badouin H."/>
            <person name="Gouzy J."/>
            <person name="Grassa C.J."/>
            <person name="Murat F."/>
            <person name="Staton S.E."/>
            <person name="Cottret L."/>
            <person name="Lelandais-Briere C."/>
            <person name="Owens G.L."/>
            <person name="Carrere S."/>
            <person name="Mayjonade B."/>
            <person name="Legrand L."/>
            <person name="Gill N."/>
            <person name="Kane N.C."/>
            <person name="Bowers J.E."/>
            <person name="Hubner S."/>
            <person name="Bellec A."/>
            <person name="Berard A."/>
            <person name="Berges H."/>
            <person name="Blanchet N."/>
            <person name="Boniface M.C."/>
            <person name="Brunel D."/>
            <person name="Catrice O."/>
            <person name="Chaidir N."/>
            <person name="Claudel C."/>
            <person name="Donnadieu C."/>
            <person name="Faraut T."/>
            <person name="Fievet G."/>
            <person name="Helmstetter N."/>
            <person name="King M."/>
            <person name="Knapp S.J."/>
            <person name="Lai Z."/>
            <person name="Le Paslier M.C."/>
            <person name="Lippi Y."/>
            <person name="Lorenzon L."/>
            <person name="Mandel J.R."/>
            <person name="Marage G."/>
            <person name="Marchand G."/>
            <person name="Marquand E."/>
            <person name="Bret-Mestries E."/>
            <person name="Morien E."/>
            <person name="Nambeesan S."/>
            <person name="Nguyen T."/>
            <person name="Pegot-Espagnet P."/>
            <person name="Pouilly N."/>
            <person name="Raftis F."/>
            <person name="Sallet E."/>
            <person name="Schiex T."/>
            <person name="Thomas J."/>
            <person name="Vandecasteele C."/>
            <person name="Vares D."/>
            <person name="Vear F."/>
            <person name="Vautrin S."/>
            <person name="Crespi M."/>
            <person name="Mangin B."/>
            <person name="Burke J.M."/>
            <person name="Salse J."/>
            <person name="Munos S."/>
            <person name="Vincourt P."/>
            <person name="Rieseberg L.H."/>
            <person name="Langlade N.B."/>
        </authorList>
    </citation>
    <scope>NUCLEOTIDE SEQUENCE [LARGE SCALE GENOMIC DNA]</scope>
    <source>
        <strain evidence="3">cv. SF193</strain>
        <tissue evidence="1">Leaves</tissue>
    </source>
</reference>
<keyword evidence="3" id="KW-1185">Reference proteome</keyword>
<reference evidence="2" key="2">
    <citation type="submission" date="2017-02" db="EMBL/GenBank/DDBJ databases">
        <title>Sunflower complete genome.</title>
        <authorList>
            <person name="Langlade N."/>
            <person name="Munos S."/>
        </authorList>
    </citation>
    <scope>NUCLEOTIDE SEQUENCE [LARGE SCALE GENOMIC DNA]</scope>
    <source>
        <tissue evidence="2">Leaves</tissue>
    </source>
</reference>
<dbReference type="AlphaFoldDB" id="A0A251SHC4"/>
<gene>
    <name evidence="2" type="ORF">HannXRQ_Chr14g0428191</name>
    <name evidence="1" type="ORF">HanXRQr2_Chr08g0343301</name>
</gene>
<evidence type="ECO:0000313" key="1">
    <source>
        <dbReference type="EMBL" id="KAF5795739.1"/>
    </source>
</evidence>
<evidence type="ECO:0000313" key="3">
    <source>
        <dbReference type="Proteomes" id="UP000215914"/>
    </source>
</evidence>
<sequence length="71" mass="8314">MWHVFRGSHNSFWRETSRVVIWDAEHVNSGHHMIKTDPLYNFANPNFLSRRSPTLSPYSALLCLLFHSSTI</sequence>
<organism evidence="2 3">
    <name type="scientific">Helianthus annuus</name>
    <name type="common">Common sunflower</name>
    <dbReference type="NCBI Taxonomy" id="4232"/>
    <lineage>
        <taxon>Eukaryota</taxon>
        <taxon>Viridiplantae</taxon>
        <taxon>Streptophyta</taxon>
        <taxon>Embryophyta</taxon>
        <taxon>Tracheophyta</taxon>
        <taxon>Spermatophyta</taxon>
        <taxon>Magnoliopsida</taxon>
        <taxon>eudicotyledons</taxon>
        <taxon>Gunneridae</taxon>
        <taxon>Pentapetalae</taxon>
        <taxon>asterids</taxon>
        <taxon>campanulids</taxon>
        <taxon>Asterales</taxon>
        <taxon>Asteraceae</taxon>
        <taxon>Asteroideae</taxon>
        <taxon>Heliantheae alliance</taxon>
        <taxon>Heliantheae</taxon>
        <taxon>Helianthus</taxon>
    </lineage>
</organism>
<evidence type="ECO:0000313" key="2">
    <source>
        <dbReference type="EMBL" id="OTF96860.1"/>
    </source>
</evidence>
<dbReference type="EMBL" id="MNCJ02000323">
    <property type="protein sequence ID" value="KAF5795739.1"/>
    <property type="molecule type" value="Genomic_DNA"/>
</dbReference>
<dbReference type="InParanoid" id="A0A251SHC4"/>
<dbReference type="Proteomes" id="UP000215914">
    <property type="component" value="Chromosome 14"/>
</dbReference>